<feature type="compositionally biased region" description="Pro residues" evidence="1">
    <location>
        <begin position="121"/>
        <end position="134"/>
    </location>
</feature>
<reference evidence="3" key="1">
    <citation type="submission" date="2022-10" db="EMBL/GenBank/DDBJ databases">
        <title>The WGS of Solirubrobacter ginsenosidimutans DSM 21036.</title>
        <authorList>
            <person name="Jiang Z."/>
        </authorList>
    </citation>
    <scope>NUCLEOTIDE SEQUENCE</scope>
    <source>
        <strain evidence="3">DSM 21036</strain>
    </source>
</reference>
<feature type="region of interest" description="Disordered" evidence="1">
    <location>
        <begin position="93"/>
        <end position="159"/>
    </location>
</feature>
<feature type="compositionally biased region" description="Low complexity" evidence="1">
    <location>
        <begin position="26"/>
        <end position="49"/>
    </location>
</feature>
<keyword evidence="2" id="KW-0472">Membrane</keyword>
<evidence type="ECO:0000256" key="1">
    <source>
        <dbReference type="SAM" id="MobiDB-lite"/>
    </source>
</evidence>
<keyword evidence="2" id="KW-0812">Transmembrane</keyword>
<sequence>MASPAWAQDATSTPSPKELWNAYPLAPEDAPATATPSEAATEGAATPTPRQAGAAPPVKDDGGTGWVIPVIVAALLAFGLGLSIGRRRRRERLEAAEAAGDSPAVEPPAPKRFQWRDYPEPARPAPPPPPPPNGAPTFKAALREQRAAASKRAKQEEPH</sequence>
<dbReference type="EMBL" id="JAPDOD010000018">
    <property type="protein sequence ID" value="MDA0162482.1"/>
    <property type="molecule type" value="Genomic_DNA"/>
</dbReference>
<name>A0A9X3S2N7_9ACTN</name>
<dbReference type="Proteomes" id="UP001149140">
    <property type="component" value="Unassembled WGS sequence"/>
</dbReference>
<dbReference type="AlphaFoldDB" id="A0A9X3S2N7"/>
<protein>
    <submittedName>
        <fullName evidence="3">Uncharacterized protein</fullName>
    </submittedName>
</protein>
<organism evidence="3 4">
    <name type="scientific">Solirubrobacter ginsenosidimutans</name>
    <dbReference type="NCBI Taxonomy" id="490573"/>
    <lineage>
        <taxon>Bacteria</taxon>
        <taxon>Bacillati</taxon>
        <taxon>Actinomycetota</taxon>
        <taxon>Thermoleophilia</taxon>
        <taxon>Solirubrobacterales</taxon>
        <taxon>Solirubrobacteraceae</taxon>
        <taxon>Solirubrobacter</taxon>
    </lineage>
</organism>
<evidence type="ECO:0000313" key="3">
    <source>
        <dbReference type="EMBL" id="MDA0162482.1"/>
    </source>
</evidence>
<accession>A0A9X3S2N7</accession>
<keyword evidence="4" id="KW-1185">Reference proteome</keyword>
<feature type="transmembrane region" description="Helical" evidence="2">
    <location>
        <begin position="66"/>
        <end position="84"/>
    </location>
</feature>
<gene>
    <name evidence="3" type="ORF">OM076_19570</name>
</gene>
<comment type="caution">
    <text evidence="3">The sequence shown here is derived from an EMBL/GenBank/DDBJ whole genome shotgun (WGS) entry which is preliminary data.</text>
</comment>
<evidence type="ECO:0000256" key="2">
    <source>
        <dbReference type="SAM" id="Phobius"/>
    </source>
</evidence>
<dbReference type="RefSeq" id="WP_270041721.1">
    <property type="nucleotide sequence ID" value="NZ_JAPDOD010000018.1"/>
</dbReference>
<evidence type="ECO:0000313" key="4">
    <source>
        <dbReference type="Proteomes" id="UP001149140"/>
    </source>
</evidence>
<feature type="region of interest" description="Disordered" evidence="1">
    <location>
        <begin position="1"/>
        <end position="64"/>
    </location>
</feature>
<proteinExistence type="predicted"/>
<keyword evidence="2" id="KW-1133">Transmembrane helix</keyword>